<dbReference type="EMBL" id="BEXD01003569">
    <property type="protein sequence ID" value="GBC01521.1"/>
    <property type="molecule type" value="Genomic_DNA"/>
</dbReference>
<dbReference type="Proteomes" id="UP000247702">
    <property type="component" value="Unassembled WGS sequence"/>
</dbReference>
<dbReference type="GO" id="GO:0008270">
    <property type="term" value="F:zinc ion binding"/>
    <property type="evidence" value="ECO:0007669"/>
    <property type="project" value="UniProtKB-KW"/>
</dbReference>
<sequence length="528" mass="60943">MVSADNSDNDAEIWFKLAQFGKDGLFKGEKTFQELAALMVQIQEKKLQDKKMIGLHYTEYLKQFFCLLSESSCEYEIFRQMFAGMSIRSIRYIRAKESDIISNSEMTNCIKIRPKLTYSDELGCVIGSTLKLSETSVETYDDIHKVVNIIKQKNAIATQVRVVVLKISMEKILPFVIVMLPTNEKLNAMKIYNLLMNVLIIYVTRCSNKLILKMNEVCEIVPSQKGNNKINVHGYLMIKERIRGDKYYWCCEKKGWKVVEVKVAKTIAQIKQQVRETRDKPAQIIQNNTVNISQDDHPYMPTVNALRTVIKRVRKAERPPQPQNIGEVNVPNSLCLTLTGDHFLVKDFMFGADRILLFTTKTNIQRLSQASYWLMDGTFKTVLTIFCQLYTIHAPVGSANSRILPLVYALMTRCLFHLGQSGWRKIRSCELAVRYGNDEQFSLFALTFLPSQEIPNAFDMLKLVMPPEANEVTQWFEDNYVHRKIRRYLQNGNTTRSALLFSPELWSVYNSIETGISRTQNIAEAWHR</sequence>
<gene>
    <name evidence="5" type="ORF">RclHR1_04210007</name>
</gene>
<organism evidence="5 6">
    <name type="scientific">Rhizophagus clarus</name>
    <dbReference type="NCBI Taxonomy" id="94130"/>
    <lineage>
        <taxon>Eukaryota</taxon>
        <taxon>Fungi</taxon>
        <taxon>Fungi incertae sedis</taxon>
        <taxon>Mucoromycota</taxon>
        <taxon>Glomeromycotina</taxon>
        <taxon>Glomeromycetes</taxon>
        <taxon>Glomerales</taxon>
        <taxon>Glomeraceae</taxon>
        <taxon>Rhizophagus</taxon>
    </lineage>
</organism>
<name>A0A2Z6RHN9_9GLOM</name>
<dbReference type="InterPro" id="IPR007588">
    <property type="entry name" value="Znf_FLYWCH"/>
</dbReference>
<reference evidence="5 6" key="1">
    <citation type="submission" date="2017-11" db="EMBL/GenBank/DDBJ databases">
        <title>The genome of Rhizophagus clarus HR1 reveals common genetic basis of auxotrophy among arbuscular mycorrhizal fungi.</title>
        <authorList>
            <person name="Kobayashi Y."/>
        </authorList>
    </citation>
    <scope>NUCLEOTIDE SEQUENCE [LARGE SCALE GENOMIC DNA]</scope>
    <source>
        <strain evidence="5 6">HR1</strain>
    </source>
</reference>
<evidence type="ECO:0000259" key="4">
    <source>
        <dbReference type="Pfam" id="PF04500"/>
    </source>
</evidence>
<keyword evidence="2" id="KW-0863">Zinc-finger</keyword>
<dbReference type="STRING" id="94130.A0A2Z6RHN9"/>
<dbReference type="AlphaFoldDB" id="A0A2Z6RHN9"/>
<dbReference type="Gene3D" id="2.20.25.240">
    <property type="match status" value="1"/>
</dbReference>
<dbReference type="Pfam" id="PF04500">
    <property type="entry name" value="FLYWCH"/>
    <property type="match status" value="1"/>
</dbReference>
<keyword evidence="1" id="KW-0479">Metal-binding</keyword>
<keyword evidence="6" id="KW-1185">Reference proteome</keyword>
<evidence type="ECO:0000256" key="1">
    <source>
        <dbReference type="ARBA" id="ARBA00022723"/>
    </source>
</evidence>
<feature type="domain" description="FLYWCH-type" evidence="4">
    <location>
        <begin position="221"/>
        <end position="254"/>
    </location>
</feature>
<proteinExistence type="predicted"/>
<evidence type="ECO:0000313" key="5">
    <source>
        <dbReference type="EMBL" id="GBC01521.1"/>
    </source>
</evidence>
<comment type="caution">
    <text evidence="5">The sequence shown here is derived from an EMBL/GenBank/DDBJ whole genome shotgun (WGS) entry which is preliminary data.</text>
</comment>
<keyword evidence="3" id="KW-0862">Zinc</keyword>
<accession>A0A2Z6RHN9</accession>
<evidence type="ECO:0000256" key="3">
    <source>
        <dbReference type="ARBA" id="ARBA00022833"/>
    </source>
</evidence>
<protein>
    <recommendedName>
        <fullName evidence="4">FLYWCH-type domain-containing protein</fullName>
    </recommendedName>
</protein>
<evidence type="ECO:0000256" key="2">
    <source>
        <dbReference type="ARBA" id="ARBA00022771"/>
    </source>
</evidence>
<evidence type="ECO:0000313" key="6">
    <source>
        <dbReference type="Proteomes" id="UP000247702"/>
    </source>
</evidence>